<proteinExistence type="predicted"/>
<dbReference type="SUPFAM" id="SSF53822">
    <property type="entry name" value="Periplasmic binding protein-like I"/>
    <property type="match status" value="1"/>
</dbReference>
<reference evidence="6 7" key="1">
    <citation type="journal article" date="2011" name="J. Bacteriol.">
        <title>Genome sequence of the verrucomicrobium Opitutus terrae PB90-1, an abundant inhabitant of rice paddy soil ecosystems.</title>
        <authorList>
            <person name="van Passel M.W."/>
            <person name="Kant R."/>
            <person name="Palva A."/>
            <person name="Copeland A."/>
            <person name="Lucas S."/>
            <person name="Lapidus A."/>
            <person name="Glavina del Rio T."/>
            <person name="Pitluck S."/>
            <person name="Goltsman E."/>
            <person name="Clum A."/>
            <person name="Sun H."/>
            <person name="Schmutz J."/>
            <person name="Larimer F.W."/>
            <person name="Land M.L."/>
            <person name="Hauser L."/>
            <person name="Kyrpides N."/>
            <person name="Mikhailova N."/>
            <person name="Richardson P.P."/>
            <person name="Janssen P.H."/>
            <person name="de Vos W.M."/>
            <person name="Smidt H."/>
        </authorList>
    </citation>
    <scope>NUCLEOTIDE SEQUENCE [LARGE SCALE GENOMIC DNA]</scope>
    <source>
        <strain evidence="7">DSM 11246 / JCM 15787 / PB90-1</strain>
    </source>
</reference>
<dbReference type="STRING" id="452637.Oter_1990"/>
<organism evidence="6 7">
    <name type="scientific">Opitutus terrae (strain DSM 11246 / JCM 15787 / PB90-1)</name>
    <dbReference type="NCBI Taxonomy" id="452637"/>
    <lineage>
        <taxon>Bacteria</taxon>
        <taxon>Pseudomonadati</taxon>
        <taxon>Verrucomicrobiota</taxon>
        <taxon>Opitutia</taxon>
        <taxon>Opitutales</taxon>
        <taxon>Opitutaceae</taxon>
        <taxon>Opitutus</taxon>
    </lineage>
</organism>
<dbReference type="InterPro" id="IPR046335">
    <property type="entry name" value="LacI/GalR-like_sensor"/>
</dbReference>
<dbReference type="GO" id="GO:0003700">
    <property type="term" value="F:DNA-binding transcription factor activity"/>
    <property type="evidence" value="ECO:0007669"/>
    <property type="project" value="TreeGrafter"/>
</dbReference>
<evidence type="ECO:0000256" key="3">
    <source>
        <dbReference type="ARBA" id="ARBA00023125"/>
    </source>
</evidence>
<evidence type="ECO:0000313" key="6">
    <source>
        <dbReference type="EMBL" id="ACB75273.1"/>
    </source>
</evidence>
<keyword evidence="7" id="KW-1185">Reference proteome</keyword>
<keyword evidence="1" id="KW-0678">Repressor</keyword>
<accession>B1ZYN7</accession>
<sequence length="341" mass="37040">MMADLARHLRLARSTVSMALRDHPDIAPATRRRVQDAALQLGYRANPLVSALMANVHAAHPVKHDTALAVISEDSGPIEWYRRPLLDSIHAGIAAQADRHGFLVQHFQLADAGLSPARLAAILRARGIPGVILAPVACTKPSRFDAWDDFAVVTIGWSVLNPRLSRSSFHHFQNMLLAWDTLAARGYQRIGFVHTTEQSQRSALTYLGGFLARSYTRPPHDRVEPLSVDVATSLTAELFRAWKERERPDALIVTDAACFVPLVQQNARVPDELALVALEAGSAPAGTAGIDEQAPRVGAAAIDLLIGQLHRNQRGSPEVPSCVHVPGTWREGTTVRPGVPA</sequence>
<feature type="domain" description="HTH lacI-type" evidence="5">
    <location>
        <begin position="1"/>
        <end position="54"/>
    </location>
</feature>
<dbReference type="SUPFAM" id="SSF47413">
    <property type="entry name" value="lambda repressor-like DNA-binding domains"/>
    <property type="match status" value="1"/>
</dbReference>
<dbReference type="InterPro" id="IPR028082">
    <property type="entry name" value="Peripla_BP_I"/>
</dbReference>
<dbReference type="Gene3D" id="1.10.260.40">
    <property type="entry name" value="lambda repressor-like DNA-binding domains"/>
    <property type="match status" value="1"/>
</dbReference>
<dbReference type="InterPro" id="IPR000843">
    <property type="entry name" value="HTH_LacI"/>
</dbReference>
<keyword evidence="4" id="KW-0804">Transcription</keyword>
<dbReference type="InterPro" id="IPR010982">
    <property type="entry name" value="Lambda_DNA-bd_dom_sf"/>
</dbReference>
<protein>
    <submittedName>
        <fullName evidence="6">Transcriptional regulator, LacI family</fullName>
    </submittedName>
</protein>
<dbReference type="GO" id="GO:0000976">
    <property type="term" value="F:transcription cis-regulatory region binding"/>
    <property type="evidence" value="ECO:0007669"/>
    <property type="project" value="TreeGrafter"/>
</dbReference>
<dbReference type="Pfam" id="PF13377">
    <property type="entry name" value="Peripla_BP_3"/>
    <property type="match status" value="1"/>
</dbReference>
<dbReference type="CDD" id="cd01392">
    <property type="entry name" value="HTH_LacI"/>
    <property type="match status" value="1"/>
</dbReference>
<dbReference type="EMBL" id="CP001032">
    <property type="protein sequence ID" value="ACB75273.1"/>
    <property type="molecule type" value="Genomic_DNA"/>
</dbReference>
<dbReference type="KEGG" id="ote:Oter_1990"/>
<dbReference type="Proteomes" id="UP000007013">
    <property type="component" value="Chromosome"/>
</dbReference>
<evidence type="ECO:0000256" key="4">
    <source>
        <dbReference type="ARBA" id="ARBA00023163"/>
    </source>
</evidence>
<dbReference type="HOGENOM" id="CLU_042649_0_0_0"/>
<evidence type="ECO:0000256" key="1">
    <source>
        <dbReference type="ARBA" id="ARBA00022491"/>
    </source>
</evidence>
<dbReference type="PANTHER" id="PTHR30146">
    <property type="entry name" value="LACI-RELATED TRANSCRIPTIONAL REPRESSOR"/>
    <property type="match status" value="1"/>
</dbReference>
<keyword evidence="2" id="KW-0805">Transcription regulation</keyword>
<gene>
    <name evidence="6" type="ordered locus">Oter_1990</name>
</gene>
<name>B1ZYN7_OPITP</name>
<evidence type="ECO:0000256" key="2">
    <source>
        <dbReference type="ARBA" id="ARBA00023015"/>
    </source>
</evidence>
<dbReference type="Gene3D" id="3.40.50.2300">
    <property type="match status" value="2"/>
</dbReference>
<dbReference type="PROSITE" id="PS50932">
    <property type="entry name" value="HTH_LACI_2"/>
    <property type="match status" value="1"/>
</dbReference>
<dbReference type="PANTHER" id="PTHR30146:SF148">
    <property type="entry name" value="HTH-TYPE TRANSCRIPTIONAL REPRESSOR PURR-RELATED"/>
    <property type="match status" value="1"/>
</dbReference>
<dbReference type="AlphaFoldDB" id="B1ZYN7"/>
<dbReference type="SMART" id="SM00354">
    <property type="entry name" value="HTH_LACI"/>
    <property type="match status" value="1"/>
</dbReference>
<keyword evidence="3" id="KW-0238">DNA-binding</keyword>
<evidence type="ECO:0000259" key="5">
    <source>
        <dbReference type="PROSITE" id="PS50932"/>
    </source>
</evidence>
<evidence type="ECO:0000313" key="7">
    <source>
        <dbReference type="Proteomes" id="UP000007013"/>
    </source>
</evidence>
<dbReference type="eggNOG" id="COG1609">
    <property type="taxonomic scope" value="Bacteria"/>
</dbReference>